<dbReference type="Proteomes" id="UP001054837">
    <property type="component" value="Unassembled WGS sequence"/>
</dbReference>
<evidence type="ECO:0000313" key="3">
    <source>
        <dbReference type="EMBL" id="GIY35308.1"/>
    </source>
</evidence>
<dbReference type="AlphaFoldDB" id="A0AAV4SQ03"/>
<sequence>MLVKERLGPRQKQDGRQTTEAFRGFKQLLWTRSNYNDRHKESNSGGRHGTNSWRKVLSFWIVCHVIPRLIGTRSDILFQLEERMIWFPFTFSYYKFGD</sequence>
<evidence type="ECO:0000313" key="2">
    <source>
        <dbReference type="EMBL" id="GIY35286.1"/>
    </source>
</evidence>
<name>A0AAV4SQ03_9ARAC</name>
<comment type="caution">
    <text evidence="2">The sequence shown here is derived from an EMBL/GenBank/DDBJ whole genome shotgun (WGS) entry which is preliminary data.</text>
</comment>
<dbReference type="EMBL" id="BPLQ01008155">
    <property type="protein sequence ID" value="GIY35308.1"/>
    <property type="molecule type" value="Genomic_DNA"/>
</dbReference>
<dbReference type="EMBL" id="BPLQ01008155">
    <property type="protein sequence ID" value="GIY35286.1"/>
    <property type="molecule type" value="Genomic_DNA"/>
</dbReference>
<feature type="region of interest" description="Disordered" evidence="1">
    <location>
        <begin position="1"/>
        <end position="20"/>
    </location>
</feature>
<evidence type="ECO:0000256" key="1">
    <source>
        <dbReference type="SAM" id="MobiDB-lite"/>
    </source>
</evidence>
<protein>
    <recommendedName>
        <fullName evidence="5">Ycf15</fullName>
    </recommendedName>
</protein>
<accession>A0AAV4SQ03</accession>
<proteinExistence type="predicted"/>
<keyword evidence="4" id="KW-1185">Reference proteome</keyword>
<evidence type="ECO:0000313" key="4">
    <source>
        <dbReference type="Proteomes" id="UP001054837"/>
    </source>
</evidence>
<feature type="compositionally biased region" description="Basic and acidic residues" evidence="1">
    <location>
        <begin position="1"/>
        <end position="17"/>
    </location>
</feature>
<gene>
    <name evidence="3" type="ORF">CDAR_1131</name>
    <name evidence="2" type="ORF">CDAR_941</name>
</gene>
<reference evidence="2 4" key="1">
    <citation type="submission" date="2021-06" db="EMBL/GenBank/DDBJ databases">
        <title>Caerostris darwini draft genome.</title>
        <authorList>
            <person name="Kono N."/>
            <person name="Arakawa K."/>
        </authorList>
    </citation>
    <scope>NUCLEOTIDE SEQUENCE [LARGE SCALE GENOMIC DNA]</scope>
</reference>
<evidence type="ECO:0008006" key="5">
    <source>
        <dbReference type="Google" id="ProtNLM"/>
    </source>
</evidence>
<organism evidence="2 4">
    <name type="scientific">Caerostris darwini</name>
    <dbReference type="NCBI Taxonomy" id="1538125"/>
    <lineage>
        <taxon>Eukaryota</taxon>
        <taxon>Metazoa</taxon>
        <taxon>Ecdysozoa</taxon>
        <taxon>Arthropoda</taxon>
        <taxon>Chelicerata</taxon>
        <taxon>Arachnida</taxon>
        <taxon>Araneae</taxon>
        <taxon>Araneomorphae</taxon>
        <taxon>Entelegynae</taxon>
        <taxon>Araneoidea</taxon>
        <taxon>Araneidae</taxon>
        <taxon>Caerostris</taxon>
    </lineage>
</organism>